<gene>
    <name evidence="2" type="ORF">THRCLA_10922</name>
</gene>
<keyword evidence="3" id="KW-1185">Reference proteome</keyword>
<comment type="caution">
    <text evidence="2">The sequence shown here is derived from an EMBL/GenBank/DDBJ whole genome shotgun (WGS) entry which is preliminary data.</text>
</comment>
<keyword evidence="1" id="KW-1133">Transmembrane helix</keyword>
<name>A0A1V9YDA5_9STRA</name>
<sequence>MVSAPKSWGRADFAGGDFLCPPQYIAPYVSIQFSNQGSCITNKEDNHEVDITMASQALLALGPNYDFLEACSRSTMQFETQCVSFLQDANIFLTNTFTLADWVEISQLSHATKLYIQSQGPISVVQYIGNTSGTFLLDTNIFDVDDEGYHLYGWFYLIQWIKGIREVIQFKGERGYINSISARNAIHVAPVNSLEIPLNVAYFCRCILLYVTAVLFFVACIAFYYITTSKGAIEGINMFAINRVTGLVWIGRPLLFLRVWIAAALWCFTSPIEHQASINRSCYVVDVDYEIACKSGSVVIGDKLRFVGLIFLAIGLVFLCYIVQRFRFPHIQERQVSSYLLYATALHHFKQDHWIYQNVYYIDRASAAIN</sequence>
<evidence type="ECO:0000256" key="1">
    <source>
        <dbReference type="SAM" id="Phobius"/>
    </source>
</evidence>
<dbReference type="EMBL" id="JNBS01004296">
    <property type="protein sequence ID" value="OQR83679.1"/>
    <property type="molecule type" value="Genomic_DNA"/>
</dbReference>
<proteinExistence type="predicted"/>
<reference evidence="2 3" key="1">
    <citation type="journal article" date="2014" name="Genome Biol. Evol.">
        <title>The secreted proteins of Achlya hypogyna and Thraustotheca clavata identify the ancestral oomycete secretome and reveal gene acquisitions by horizontal gene transfer.</title>
        <authorList>
            <person name="Misner I."/>
            <person name="Blouin N."/>
            <person name="Leonard G."/>
            <person name="Richards T.A."/>
            <person name="Lane C.E."/>
        </authorList>
    </citation>
    <scope>NUCLEOTIDE SEQUENCE [LARGE SCALE GENOMIC DNA]</scope>
    <source>
        <strain evidence="2 3">ATCC 34112</strain>
    </source>
</reference>
<protein>
    <submittedName>
        <fullName evidence="2">Uncharacterized protein</fullName>
    </submittedName>
</protein>
<accession>A0A1V9YDA5</accession>
<feature type="transmembrane region" description="Helical" evidence="1">
    <location>
        <begin position="304"/>
        <end position="323"/>
    </location>
</feature>
<feature type="non-terminal residue" evidence="2">
    <location>
        <position position="370"/>
    </location>
</feature>
<dbReference type="Proteomes" id="UP000243217">
    <property type="component" value="Unassembled WGS sequence"/>
</dbReference>
<feature type="transmembrane region" description="Helical" evidence="1">
    <location>
        <begin position="247"/>
        <end position="266"/>
    </location>
</feature>
<dbReference type="AlphaFoldDB" id="A0A1V9YDA5"/>
<evidence type="ECO:0000313" key="3">
    <source>
        <dbReference type="Proteomes" id="UP000243217"/>
    </source>
</evidence>
<feature type="transmembrane region" description="Helical" evidence="1">
    <location>
        <begin position="207"/>
        <end position="226"/>
    </location>
</feature>
<keyword evidence="1" id="KW-0812">Transmembrane</keyword>
<organism evidence="2 3">
    <name type="scientific">Thraustotheca clavata</name>
    <dbReference type="NCBI Taxonomy" id="74557"/>
    <lineage>
        <taxon>Eukaryota</taxon>
        <taxon>Sar</taxon>
        <taxon>Stramenopiles</taxon>
        <taxon>Oomycota</taxon>
        <taxon>Saprolegniomycetes</taxon>
        <taxon>Saprolegniales</taxon>
        <taxon>Achlyaceae</taxon>
        <taxon>Thraustotheca</taxon>
    </lineage>
</organism>
<evidence type="ECO:0000313" key="2">
    <source>
        <dbReference type="EMBL" id="OQR83679.1"/>
    </source>
</evidence>
<keyword evidence="1" id="KW-0472">Membrane</keyword>